<dbReference type="EMBL" id="JACJQH010000068">
    <property type="protein sequence ID" value="MBD2199791.1"/>
    <property type="molecule type" value="Genomic_DNA"/>
</dbReference>
<gene>
    <name evidence="1" type="ORF">H6G24_30690</name>
</gene>
<evidence type="ECO:0000313" key="1">
    <source>
        <dbReference type="EMBL" id="MBD2199791.1"/>
    </source>
</evidence>
<dbReference type="Proteomes" id="UP000658514">
    <property type="component" value="Unassembled WGS sequence"/>
</dbReference>
<evidence type="ECO:0000313" key="2">
    <source>
        <dbReference type="Proteomes" id="UP000658514"/>
    </source>
</evidence>
<sequence length="53" mass="6257">MPHAPCPMPNMNFIRKDKRISVIVGLWGGEDQAVKREFRYSVDHQSTLNEMYY</sequence>
<reference evidence="1 2" key="1">
    <citation type="journal article" date="2020" name="ISME J.">
        <title>Comparative genomics reveals insights into cyanobacterial evolution and habitat adaptation.</title>
        <authorList>
            <person name="Chen M.Y."/>
            <person name="Teng W.K."/>
            <person name="Zhao L."/>
            <person name="Hu C.X."/>
            <person name="Zhou Y.K."/>
            <person name="Han B.P."/>
            <person name="Song L.R."/>
            <person name="Shu W.S."/>
        </authorList>
    </citation>
    <scope>NUCLEOTIDE SEQUENCE [LARGE SCALE GENOMIC DNA]</scope>
    <source>
        <strain evidence="1 2">FACHB-288</strain>
    </source>
</reference>
<name>A0ABR8AIC7_9CYAN</name>
<comment type="caution">
    <text evidence="1">The sequence shown here is derived from an EMBL/GenBank/DDBJ whole genome shotgun (WGS) entry which is preliminary data.</text>
</comment>
<proteinExistence type="predicted"/>
<dbReference type="RefSeq" id="WP_190550396.1">
    <property type="nucleotide sequence ID" value="NZ_CAWPNO010000104.1"/>
</dbReference>
<organism evidence="1 2">
    <name type="scientific">Calothrix parietina FACHB-288</name>
    <dbReference type="NCBI Taxonomy" id="2692896"/>
    <lineage>
        <taxon>Bacteria</taxon>
        <taxon>Bacillati</taxon>
        <taxon>Cyanobacteriota</taxon>
        <taxon>Cyanophyceae</taxon>
        <taxon>Nostocales</taxon>
        <taxon>Calotrichaceae</taxon>
        <taxon>Calothrix</taxon>
    </lineage>
</organism>
<protein>
    <submittedName>
        <fullName evidence="1">Uncharacterized protein</fullName>
    </submittedName>
</protein>
<accession>A0ABR8AIC7</accession>
<keyword evidence="2" id="KW-1185">Reference proteome</keyword>